<accession>A0A371HC88</accession>
<dbReference type="AlphaFoldDB" id="A0A371HC88"/>
<dbReference type="Proteomes" id="UP000257109">
    <property type="component" value="Unassembled WGS sequence"/>
</dbReference>
<proteinExistence type="predicted"/>
<feature type="non-terminal residue" evidence="2">
    <location>
        <position position="1"/>
    </location>
</feature>
<gene>
    <name evidence="2" type="ORF">CR513_16436</name>
</gene>
<organism evidence="2 3">
    <name type="scientific">Mucuna pruriens</name>
    <name type="common">Velvet bean</name>
    <name type="synonym">Dolichos pruriens</name>
    <dbReference type="NCBI Taxonomy" id="157652"/>
    <lineage>
        <taxon>Eukaryota</taxon>
        <taxon>Viridiplantae</taxon>
        <taxon>Streptophyta</taxon>
        <taxon>Embryophyta</taxon>
        <taxon>Tracheophyta</taxon>
        <taxon>Spermatophyta</taxon>
        <taxon>Magnoliopsida</taxon>
        <taxon>eudicotyledons</taxon>
        <taxon>Gunneridae</taxon>
        <taxon>Pentapetalae</taxon>
        <taxon>rosids</taxon>
        <taxon>fabids</taxon>
        <taxon>Fabales</taxon>
        <taxon>Fabaceae</taxon>
        <taxon>Papilionoideae</taxon>
        <taxon>50 kb inversion clade</taxon>
        <taxon>NPAAA clade</taxon>
        <taxon>indigoferoid/millettioid clade</taxon>
        <taxon>Phaseoleae</taxon>
        <taxon>Mucuna</taxon>
    </lineage>
</organism>
<keyword evidence="3" id="KW-1185">Reference proteome</keyword>
<feature type="non-terminal residue" evidence="2">
    <location>
        <position position="84"/>
    </location>
</feature>
<feature type="coiled-coil region" evidence="1">
    <location>
        <begin position="17"/>
        <end position="51"/>
    </location>
</feature>
<evidence type="ECO:0000313" key="2">
    <source>
        <dbReference type="EMBL" id="RDY00390.1"/>
    </source>
</evidence>
<comment type="caution">
    <text evidence="2">The sequence shown here is derived from an EMBL/GenBank/DDBJ whole genome shotgun (WGS) entry which is preliminary data.</text>
</comment>
<evidence type="ECO:0000256" key="1">
    <source>
        <dbReference type="SAM" id="Coils"/>
    </source>
</evidence>
<keyword evidence="1" id="KW-0175">Coiled coil</keyword>
<evidence type="ECO:0000313" key="3">
    <source>
        <dbReference type="Proteomes" id="UP000257109"/>
    </source>
</evidence>
<protein>
    <submittedName>
        <fullName evidence="2">Uncharacterized protein</fullName>
    </submittedName>
</protein>
<reference evidence="2" key="1">
    <citation type="submission" date="2018-05" db="EMBL/GenBank/DDBJ databases">
        <title>Draft genome of Mucuna pruriens seed.</title>
        <authorList>
            <person name="Nnadi N.E."/>
            <person name="Vos R."/>
            <person name="Hasami M.H."/>
            <person name="Devisetty U.K."/>
            <person name="Aguiy J.C."/>
        </authorList>
    </citation>
    <scope>NUCLEOTIDE SEQUENCE [LARGE SCALE GENOMIC DNA]</scope>
    <source>
        <strain evidence="2">JCA_2017</strain>
    </source>
</reference>
<sequence length="84" mass="9558">SGITTSSQRRIVPKEAKERHRLAEERYKETLKIAEEREEELRHQLAMVKATGEMPAISTPSLVEGSLTLWAQPFSEEIDQTPIP</sequence>
<dbReference type="EMBL" id="QJKJ01003009">
    <property type="protein sequence ID" value="RDY00390.1"/>
    <property type="molecule type" value="Genomic_DNA"/>
</dbReference>
<name>A0A371HC88_MUCPR</name>